<dbReference type="InterPro" id="IPR050237">
    <property type="entry name" value="ATP-dep_AMP-bd_enzyme"/>
</dbReference>
<dbReference type="CDD" id="cd17631">
    <property type="entry name" value="FACL_FadD13-like"/>
    <property type="match status" value="1"/>
</dbReference>
<keyword evidence="6" id="KW-1185">Reference proteome</keyword>
<dbReference type="PANTHER" id="PTHR43767">
    <property type="entry name" value="LONG-CHAIN-FATTY-ACID--COA LIGASE"/>
    <property type="match status" value="1"/>
</dbReference>
<accession>A0A558CSV7</accession>
<dbReference type="InterPro" id="IPR020845">
    <property type="entry name" value="AMP-binding_CS"/>
</dbReference>
<feature type="domain" description="AMP-dependent synthetase/ligase" evidence="3">
    <location>
        <begin position="11"/>
        <end position="364"/>
    </location>
</feature>
<feature type="domain" description="AMP-binding enzyme C-terminal" evidence="4">
    <location>
        <begin position="414"/>
        <end position="489"/>
    </location>
</feature>
<dbReference type="PANTHER" id="PTHR43767:SF1">
    <property type="entry name" value="NONRIBOSOMAL PEPTIDE SYNTHASE PES1 (EUROFUNG)-RELATED"/>
    <property type="match status" value="1"/>
</dbReference>
<evidence type="ECO:0000256" key="1">
    <source>
        <dbReference type="ARBA" id="ARBA00006432"/>
    </source>
</evidence>
<organism evidence="5 6">
    <name type="scientific">Amycolatopsis rhizosphaerae</name>
    <dbReference type="NCBI Taxonomy" id="2053003"/>
    <lineage>
        <taxon>Bacteria</taxon>
        <taxon>Bacillati</taxon>
        <taxon>Actinomycetota</taxon>
        <taxon>Actinomycetes</taxon>
        <taxon>Pseudonocardiales</taxon>
        <taxon>Pseudonocardiaceae</taxon>
        <taxon>Amycolatopsis</taxon>
    </lineage>
</organism>
<dbReference type="InterPro" id="IPR000873">
    <property type="entry name" value="AMP-dep_synth/lig_dom"/>
</dbReference>
<comment type="similarity">
    <text evidence="1">Belongs to the ATP-dependent AMP-binding enzyme family.</text>
</comment>
<evidence type="ECO:0000259" key="3">
    <source>
        <dbReference type="Pfam" id="PF00501"/>
    </source>
</evidence>
<dbReference type="Gene3D" id="3.30.300.30">
    <property type="match status" value="1"/>
</dbReference>
<evidence type="ECO:0000259" key="4">
    <source>
        <dbReference type="Pfam" id="PF13193"/>
    </source>
</evidence>
<protein>
    <submittedName>
        <fullName evidence="5">Long-chain fatty acid--CoA ligase</fullName>
    </submittedName>
</protein>
<sequence length="509" mass="54553">MTGIGVGSWPRRRARMDPGAVALVQGERRLTYGGLARRTAALAAALSGLGVRKGDRVAYLGPNAIATFEAFFATTSLGAIHVALNTRLTAAELSFLLDDSGARVLFLAPETEAEGLAAVEASTTRPRVVRLAAEYERLVDERTGRDPAPVEVALDDPALILYTSGTTGRPKGAVLTHGNITWNTFNQFAHITLGHDDVALCSAPLFHVLGLGQITLPTLYAGGTVVVTAGFDPGDFLAAIERERATAFPLAPTMLQMLCDHPDWENADLSSVRLVVFGGSPVPERVAKSWLARGIQALQGYGLTEAAPGVFMALGRGARERPTSAGVPHFFVEVALLTPDGEIVTGPGQGELLVKGPNVFSGYWNRPDATAGAFVDGWFRTGDVVRLGEDGWAQIVDRVKDMIISGGENVYPAEVEAAIGELEAVEDCAVVAVPDARWGETGMAFVVTRPACRLGEEEILTHLRHRLAKYKIPRYFTFCPALPRNATGKIQRRVLREQARTLRPNDAPS</sequence>
<keyword evidence="2 5" id="KW-0436">Ligase</keyword>
<dbReference type="InterPro" id="IPR042099">
    <property type="entry name" value="ANL_N_sf"/>
</dbReference>
<gene>
    <name evidence="5" type="ORF">FNH05_13960</name>
</gene>
<dbReference type="GO" id="GO:0016878">
    <property type="term" value="F:acid-thiol ligase activity"/>
    <property type="evidence" value="ECO:0007669"/>
    <property type="project" value="UniProtKB-ARBA"/>
</dbReference>
<dbReference type="EMBL" id="VJWX01000114">
    <property type="protein sequence ID" value="TVT51844.1"/>
    <property type="molecule type" value="Genomic_DNA"/>
</dbReference>
<dbReference type="Pfam" id="PF00501">
    <property type="entry name" value="AMP-binding"/>
    <property type="match status" value="1"/>
</dbReference>
<comment type="caution">
    <text evidence="5">The sequence shown here is derived from an EMBL/GenBank/DDBJ whole genome shotgun (WGS) entry which is preliminary data.</text>
</comment>
<dbReference type="AlphaFoldDB" id="A0A558CSV7"/>
<dbReference type="Gene3D" id="3.40.50.12780">
    <property type="entry name" value="N-terminal domain of ligase-like"/>
    <property type="match status" value="1"/>
</dbReference>
<reference evidence="5 6" key="2">
    <citation type="submission" date="2019-08" db="EMBL/GenBank/DDBJ databases">
        <title>Amycolatopsis acidicola sp. nov., isolated from peat swamp forest soil.</title>
        <authorList>
            <person name="Srisuk N."/>
        </authorList>
    </citation>
    <scope>NUCLEOTIDE SEQUENCE [LARGE SCALE GENOMIC DNA]</scope>
    <source>
        <strain evidence="5 6">TBRC 6029</strain>
    </source>
</reference>
<dbReference type="RefSeq" id="WP_144588189.1">
    <property type="nucleotide sequence ID" value="NZ_VJWX01000114.1"/>
</dbReference>
<dbReference type="FunFam" id="3.30.300.30:FF:000008">
    <property type="entry name" value="2,3-dihydroxybenzoate-AMP ligase"/>
    <property type="match status" value="1"/>
</dbReference>
<dbReference type="PROSITE" id="PS00455">
    <property type="entry name" value="AMP_BINDING"/>
    <property type="match status" value="1"/>
</dbReference>
<dbReference type="OrthoDB" id="3172305at2"/>
<evidence type="ECO:0000313" key="5">
    <source>
        <dbReference type="EMBL" id="TVT51844.1"/>
    </source>
</evidence>
<reference evidence="5 6" key="1">
    <citation type="submission" date="2019-07" db="EMBL/GenBank/DDBJ databases">
        <authorList>
            <person name="Duangmal K."/>
            <person name="Teo W.F.A."/>
        </authorList>
    </citation>
    <scope>NUCLEOTIDE SEQUENCE [LARGE SCALE GENOMIC DNA]</scope>
    <source>
        <strain evidence="5 6">TBRC 6029</strain>
    </source>
</reference>
<dbReference type="InterPro" id="IPR025110">
    <property type="entry name" value="AMP-bd_C"/>
</dbReference>
<dbReference type="SUPFAM" id="SSF56801">
    <property type="entry name" value="Acetyl-CoA synthetase-like"/>
    <property type="match status" value="1"/>
</dbReference>
<dbReference type="Pfam" id="PF13193">
    <property type="entry name" value="AMP-binding_C"/>
    <property type="match status" value="1"/>
</dbReference>
<evidence type="ECO:0000313" key="6">
    <source>
        <dbReference type="Proteomes" id="UP000320011"/>
    </source>
</evidence>
<name>A0A558CSV7_9PSEU</name>
<dbReference type="InterPro" id="IPR045851">
    <property type="entry name" value="AMP-bd_C_sf"/>
</dbReference>
<evidence type="ECO:0000256" key="2">
    <source>
        <dbReference type="ARBA" id="ARBA00022598"/>
    </source>
</evidence>
<proteinExistence type="inferred from homology"/>
<dbReference type="Proteomes" id="UP000320011">
    <property type="component" value="Unassembled WGS sequence"/>
</dbReference>